<comment type="similarity">
    <text evidence="6">Belongs to the methyltransferase superfamily. tRNA (adenine-N(6)-)-methyltransferase family.</text>
</comment>
<comment type="caution">
    <text evidence="8">The sequence shown here is derived from an EMBL/GenBank/DDBJ whole genome shotgun (WGS) entry which is preliminary data.</text>
</comment>
<feature type="domain" description="Methyltransferase small" evidence="7">
    <location>
        <begin position="62"/>
        <end position="186"/>
    </location>
</feature>
<keyword evidence="5 6" id="KW-0819">tRNA processing</keyword>
<evidence type="ECO:0000256" key="4">
    <source>
        <dbReference type="ARBA" id="ARBA00022691"/>
    </source>
</evidence>
<organism evidence="8 9">
    <name type="scientific">Plesiomonas shigelloides</name>
    <name type="common">Aeromonas shigelloides</name>
    <dbReference type="NCBI Taxonomy" id="703"/>
    <lineage>
        <taxon>Bacteria</taxon>
        <taxon>Pseudomonadati</taxon>
        <taxon>Pseudomonadota</taxon>
        <taxon>Gammaproteobacteria</taxon>
        <taxon>Enterobacterales</taxon>
        <taxon>Enterobacteriaceae</taxon>
        <taxon>Plesiomonas</taxon>
    </lineage>
</organism>
<dbReference type="InterPro" id="IPR007848">
    <property type="entry name" value="Small_mtfrase_dom"/>
</dbReference>
<dbReference type="InterPro" id="IPR022882">
    <property type="entry name" value="tRNA_adenine-N6_MeTrfase"/>
</dbReference>
<dbReference type="PANTHER" id="PTHR47739:SF1">
    <property type="entry name" value="TRNA1(VAL) (ADENINE(37)-N6)-METHYLTRANSFERASE"/>
    <property type="match status" value="1"/>
</dbReference>
<dbReference type="RefSeq" id="WP_207541884.1">
    <property type="nucleotide sequence ID" value="NZ_JAFNAA010000005.1"/>
</dbReference>
<dbReference type="EC" id="2.1.1.223" evidence="6"/>
<dbReference type="Gene3D" id="3.40.50.150">
    <property type="entry name" value="Vaccinia Virus protein VP39"/>
    <property type="match status" value="1"/>
</dbReference>
<comment type="catalytic activity">
    <reaction evidence="6">
        <text>adenosine(37) in tRNA1(Val) + S-adenosyl-L-methionine = N(6)-methyladenosine(37) in tRNA1(Val) + S-adenosyl-L-homocysteine + H(+)</text>
        <dbReference type="Rhea" id="RHEA:43160"/>
        <dbReference type="Rhea" id="RHEA-COMP:10369"/>
        <dbReference type="Rhea" id="RHEA-COMP:10370"/>
        <dbReference type="ChEBI" id="CHEBI:15378"/>
        <dbReference type="ChEBI" id="CHEBI:57856"/>
        <dbReference type="ChEBI" id="CHEBI:59789"/>
        <dbReference type="ChEBI" id="CHEBI:74411"/>
        <dbReference type="ChEBI" id="CHEBI:74449"/>
        <dbReference type="EC" id="2.1.1.223"/>
    </reaction>
</comment>
<dbReference type="InterPro" id="IPR050210">
    <property type="entry name" value="tRNA_Adenine-N(6)_MTase"/>
</dbReference>
<dbReference type="GO" id="GO:0032259">
    <property type="term" value="P:methylation"/>
    <property type="evidence" value="ECO:0007669"/>
    <property type="project" value="UniProtKB-KW"/>
</dbReference>
<dbReference type="Proteomes" id="UP000664658">
    <property type="component" value="Unassembled WGS sequence"/>
</dbReference>
<protein>
    <recommendedName>
        <fullName evidence="6">tRNA1(Val) (adenine(37)-N6)-methyltransferase</fullName>
        <ecNumber evidence="6">2.1.1.223</ecNumber>
    </recommendedName>
    <alternativeName>
        <fullName evidence="6">tRNA m6A37 methyltransferase</fullName>
    </alternativeName>
</protein>
<evidence type="ECO:0000313" key="9">
    <source>
        <dbReference type="Proteomes" id="UP000664658"/>
    </source>
</evidence>
<comment type="function">
    <text evidence="6">Specifically methylates the adenine in position 37 of tRNA(1)(Val) (anticodon cmo5UAC).</text>
</comment>
<sequence length="262" mass="28476">MSDKSSSPVTAPLNASATPSRTALPRNGFTFKQFFVAHDRCAMKVGTDGILLGAWASLQGVTKVLDIGTGTGLIALMLAQRSPSDTQITAIDIDADACQQAAENVAASPWPDKILIQHLPLQQLAAEAPAERFDLIVSNPPYFTPGVACRDNQREQARYTDTLTHQALLDAARPLLNPLGRLCLVLPYSAGLALQRAAEQQGWVCYQNVSVSGREGKAPQRILLEFGLSPQKTQNNTLVINNSDGSYHCNYQDLTKDFYLFM</sequence>
<dbReference type="SUPFAM" id="SSF53335">
    <property type="entry name" value="S-adenosyl-L-methionine-dependent methyltransferases"/>
    <property type="match status" value="1"/>
</dbReference>
<name>A0A8I1W638_PLESH</name>
<evidence type="ECO:0000256" key="1">
    <source>
        <dbReference type="ARBA" id="ARBA00022490"/>
    </source>
</evidence>
<keyword evidence="2 6" id="KW-0489">Methyltransferase</keyword>
<dbReference type="AlphaFoldDB" id="A0A8I1W638"/>
<comment type="subcellular location">
    <subcellularLocation>
        <location evidence="6">Cytoplasm</location>
    </subcellularLocation>
</comment>
<accession>A0A8I1W638</accession>
<evidence type="ECO:0000256" key="5">
    <source>
        <dbReference type="ARBA" id="ARBA00022694"/>
    </source>
</evidence>
<dbReference type="HAMAP" id="MF_01872">
    <property type="entry name" value="tRNA_methyltr_YfiC"/>
    <property type="match status" value="1"/>
</dbReference>
<evidence type="ECO:0000313" key="8">
    <source>
        <dbReference type="EMBL" id="MBO1107940.1"/>
    </source>
</evidence>
<keyword evidence="4 6" id="KW-0949">S-adenosyl-L-methionine</keyword>
<dbReference type="EMBL" id="JAFNAA010000005">
    <property type="protein sequence ID" value="MBO1107940.1"/>
    <property type="molecule type" value="Genomic_DNA"/>
</dbReference>
<proteinExistence type="inferred from homology"/>
<dbReference type="GO" id="GO:0005737">
    <property type="term" value="C:cytoplasm"/>
    <property type="evidence" value="ECO:0007669"/>
    <property type="project" value="UniProtKB-SubCell"/>
</dbReference>
<dbReference type="PANTHER" id="PTHR47739">
    <property type="entry name" value="TRNA1(VAL) (ADENINE(37)-N6)-METHYLTRANSFERASE"/>
    <property type="match status" value="1"/>
</dbReference>
<dbReference type="GO" id="GO:0003676">
    <property type="term" value="F:nucleic acid binding"/>
    <property type="evidence" value="ECO:0007669"/>
    <property type="project" value="InterPro"/>
</dbReference>
<evidence type="ECO:0000256" key="3">
    <source>
        <dbReference type="ARBA" id="ARBA00022679"/>
    </source>
</evidence>
<reference evidence="8" key="1">
    <citation type="submission" date="2021-03" db="EMBL/GenBank/DDBJ databases">
        <title>Plesiomonas shigelloides zfcc0051, isolated from zebrafish feces.</title>
        <authorList>
            <person name="Vanderhoek Z."/>
            <person name="Gaulke C."/>
        </authorList>
    </citation>
    <scope>NUCLEOTIDE SEQUENCE</scope>
    <source>
        <strain evidence="8">Zfcc0051</strain>
    </source>
</reference>
<dbReference type="PROSITE" id="PS00092">
    <property type="entry name" value="N6_MTASE"/>
    <property type="match status" value="1"/>
</dbReference>
<keyword evidence="3 6" id="KW-0808">Transferase</keyword>
<dbReference type="CDD" id="cd02440">
    <property type="entry name" value="AdoMet_MTases"/>
    <property type="match status" value="1"/>
</dbReference>
<dbReference type="GO" id="GO:0008033">
    <property type="term" value="P:tRNA processing"/>
    <property type="evidence" value="ECO:0007669"/>
    <property type="project" value="UniProtKB-UniRule"/>
</dbReference>
<dbReference type="GO" id="GO:0016430">
    <property type="term" value="F:tRNA (adenine-N6)-methyltransferase activity"/>
    <property type="evidence" value="ECO:0007669"/>
    <property type="project" value="UniProtKB-UniRule"/>
</dbReference>
<dbReference type="InterPro" id="IPR002052">
    <property type="entry name" value="DNA_methylase_N6_adenine_CS"/>
</dbReference>
<evidence type="ECO:0000259" key="7">
    <source>
        <dbReference type="Pfam" id="PF05175"/>
    </source>
</evidence>
<evidence type="ECO:0000256" key="2">
    <source>
        <dbReference type="ARBA" id="ARBA00022603"/>
    </source>
</evidence>
<evidence type="ECO:0000256" key="6">
    <source>
        <dbReference type="HAMAP-Rule" id="MF_01872"/>
    </source>
</evidence>
<dbReference type="Pfam" id="PF05175">
    <property type="entry name" value="MTS"/>
    <property type="match status" value="1"/>
</dbReference>
<gene>
    <name evidence="8" type="ORF">J2R62_06835</name>
</gene>
<keyword evidence="1 6" id="KW-0963">Cytoplasm</keyword>
<dbReference type="InterPro" id="IPR029063">
    <property type="entry name" value="SAM-dependent_MTases_sf"/>
</dbReference>